<proteinExistence type="predicted"/>
<dbReference type="InterPro" id="IPR017746">
    <property type="entry name" value="Cellulose_synthase_operon_BcsQ"/>
</dbReference>
<organism evidence="1 2">
    <name type="scientific">Klebsiella grimontii</name>
    <dbReference type="NCBI Taxonomy" id="2058152"/>
    <lineage>
        <taxon>Bacteria</taxon>
        <taxon>Pseudomonadati</taxon>
        <taxon>Pseudomonadota</taxon>
        <taxon>Gammaproteobacteria</taxon>
        <taxon>Enterobacterales</taxon>
        <taxon>Enterobacteriaceae</taxon>
        <taxon>Klebsiella/Raoultella group</taxon>
        <taxon>Klebsiella</taxon>
    </lineage>
</organism>
<name>A0A7H4NUV7_9ENTR</name>
<accession>A0A7H4NUV7</accession>
<protein>
    <submittedName>
        <fullName evidence="1">Cellulose synthase, putative</fullName>
    </submittedName>
</protein>
<dbReference type="PANTHER" id="PTHR13696">
    <property type="entry name" value="P-LOOP CONTAINING NUCLEOSIDE TRIPHOSPHATE HYDROLASE"/>
    <property type="match status" value="1"/>
</dbReference>
<dbReference type="SUPFAM" id="SSF52540">
    <property type="entry name" value="P-loop containing nucleoside triphosphate hydrolases"/>
    <property type="match status" value="1"/>
</dbReference>
<dbReference type="NCBIfam" id="TIGR03371">
    <property type="entry name" value="cellulose_yhjQ"/>
    <property type="match status" value="1"/>
</dbReference>
<dbReference type="Gene3D" id="3.40.50.300">
    <property type="entry name" value="P-loop containing nucleotide triphosphate hydrolases"/>
    <property type="match status" value="1"/>
</dbReference>
<evidence type="ECO:0000313" key="2">
    <source>
        <dbReference type="Proteomes" id="UP000254571"/>
    </source>
</evidence>
<sequence length="450" mass="48233">MNHYDDLQRFKEKTRTHSLKFKDLSSEAAAGEKGDWVILNQLIPAEEESSLAMGGSVSLPVPQRVPADMFHQVERAVVQTVPAPSAPAPALSIPPSAPQPVPVTDRMAVVPAAPESAPAAEPASLATVSRPAAQPIPVPPARPRPAIAPTAEGFCPSLCDKNRRAGSKRYRSVTEITPGEDRDMPLICVCSPKGGVGKTTLAANLAWALARAGSKVLALDFDVQNALRLHFGVPLSDERGYVAKALELHDWSQCVLSAGSNIFVLPYGDVSEAQRQSFDERLTHDEHFLTRGLAALLNYPGLITIADLPPGPSPALKALTSLADLHLVPLLADTASMSVLSHVDNQRLTGGELNHKHGHYFVINQSDNRRQVSRDVTALMEEKLGDRLLGIIHRDESVVEANASQKSILDFNSSSAAAFDIEIIAKKISALLGINIGDGKVHSQPRRSGL</sequence>
<gene>
    <name evidence="1" type="primary">minD_1</name>
    <name evidence="1" type="ORF">NCTC9149_00300</name>
</gene>
<dbReference type="AlphaFoldDB" id="A0A7H4NUV7"/>
<dbReference type="PANTHER" id="PTHR13696:SF99">
    <property type="entry name" value="COBYRINIC ACID AC-DIAMIDE SYNTHASE"/>
    <property type="match status" value="1"/>
</dbReference>
<dbReference type="InterPro" id="IPR027417">
    <property type="entry name" value="P-loop_NTPase"/>
</dbReference>
<dbReference type="Proteomes" id="UP000254571">
    <property type="component" value="Unassembled WGS sequence"/>
</dbReference>
<dbReference type="Pfam" id="PF06564">
    <property type="entry name" value="CBP_BcsQ"/>
    <property type="match status" value="1"/>
</dbReference>
<reference evidence="1 2" key="1">
    <citation type="submission" date="2018-06" db="EMBL/GenBank/DDBJ databases">
        <authorList>
            <consortium name="Pathogen Informatics"/>
            <person name="Doyle S."/>
        </authorList>
    </citation>
    <scope>NUCLEOTIDE SEQUENCE [LARGE SCALE GENOMIC DNA]</scope>
    <source>
        <strain evidence="1 2">NCTC9149</strain>
    </source>
</reference>
<evidence type="ECO:0000313" key="1">
    <source>
        <dbReference type="EMBL" id="STW03972.1"/>
    </source>
</evidence>
<comment type="caution">
    <text evidence="1">The sequence shown here is derived from an EMBL/GenBank/DDBJ whole genome shotgun (WGS) entry which is preliminary data.</text>
</comment>
<dbReference type="EMBL" id="UGMX01000002">
    <property type="protein sequence ID" value="STW03972.1"/>
    <property type="molecule type" value="Genomic_DNA"/>
</dbReference>
<dbReference type="InterPro" id="IPR050678">
    <property type="entry name" value="DNA_Partitioning_ATPase"/>
</dbReference>